<dbReference type="HOGENOM" id="CLU_3283229_0_0_6"/>
<accession>Q6F8Z7</accession>
<dbReference type="Proteomes" id="UP000000430">
    <property type="component" value="Chromosome"/>
</dbReference>
<gene>
    <name evidence="1" type="ordered locus">ACIAD2717</name>
</gene>
<dbReference type="AlphaFoldDB" id="Q6F8Z7"/>
<organism evidence="1 2">
    <name type="scientific">Acinetobacter baylyi (strain ATCC 33305 / BD413 / ADP1)</name>
    <dbReference type="NCBI Taxonomy" id="62977"/>
    <lineage>
        <taxon>Bacteria</taxon>
        <taxon>Pseudomonadati</taxon>
        <taxon>Pseudomonadota</taxon>
        <taxon>Gammaproteobacteria</taxon>
        <taxon>Moraxellales</taxon>
        <taxon>Moraxellaceae</taxon>
        <taxon>Acinetobacter</taxon>
    </lineage>
</organism>
<dbReference type="KEGG" id="aci:ACIAD2717"/>
<dbReference type="EMBL" id="CR543861">
    <property type="protein sequence ID" value="CAG69468.1"/>
    <property type="molecule type" value="Genomic_DNA"/>
</dbReference>
<name>Q6F8Z7_ACIAD</name>
<evidence type="ECO:0000313" key="1">
    <source>
        <dbReference type="EMBL" id="CAG69468.1"/>
    </source>
</evidence>
<proteinExistence type="predicted"/>
<reference evidence="1 2" key="1">
    <citation type="journal article" date="2004" name="Nucleic Acids Res.">
        <title>Unique features revealed by the genome sequence of Acinetobacter sp. ADP1, a versatile and naturally transformation competent bacterium.</title>
        <authorList>
            <person name="Barbe V."/>
            <person name="Vallenet D."/>
            <person name="Fonknechten N."/>
            <person name="Kreimeyer A."/>
            <person name="Oztas S."/>
            <person name="Labarre L."/>
            <person name="Cruveiller S."/>
            <person name="Robert C."/>
            <person name="Duprat S."/>
            <person name="Wincker P."/>
            <person name="Ornston L.N."/>
            <person name="Weissenbach J."/>
            <person name="Marliere P."/>
            <person name="Cohen G.N."/>
            <person name="Medigue C."/>
        </authorList>
    </citation>
    <scope>NUCLEOTIDE SEQUENCE [LARGE SCALE GENOMIC DNA]</scope>
    <source>
        <strain evidence="2">ATCC 33305 / BD413 / ADP1</strain>
    </source>
</reference>
<protein>
    <submittedName>
        <fullName evidence="1">Uncharacterized protein</fullName>
    </submittedName>
</protein>
<evidence type="ECO:0000313" key="2">
    <source>
        <dbReference type="Proteomes" id="UP000000430"/>
    </source>
</evidence>
<sequence>MVAVFPKIVLPYYLNRELVINITDILGDDDQVIDITYIYT</sequence>